<proteinExistence type="predicted"/>
<evidence type="ECO:0000313" key="2">
    <source>
        <dbReference type="Proteomes" id="UP001259832"/>
    </source>
</evidence>
<sequence length="164" mass="19342">MGVEYQVLWVHPDRACKRLYMRSWEPRSKLKEDDIEAEMALVDRWKASSVPLFETFWKEEDKGYGLIGADEDNLCFFQALTRAAKLLGHPDLVTEQDIEQFIDDRFVLYNQDFRAGATWIDVRDFMIRLREAGRDINYNAFVKNNYMTPGRRGARVMREMESTS</sequence>
<dbReference type="AlphaFoldDB" id="A0AAD9LBJ4"/>
<comment type="caution">
    <text evidence="1">The sequence shown here is derived from an EMBL/GenBank/DDBJ whole genome shotgun (WGS) entry which is preliminary data.</text>
</comment>
<reference evidence="1" key="1">
    <citation type="submission" date="2023-08" db="EMBL/GenBank/DDBJ databases">
        <title>Reference Genome Resource for the Citrus Pathogen Phytophthora citrophthora.</title>
        <authorList>
            <person name="Moller H."/>
            <person name="Coetzee B."/>
            <person name="Rose L.J."/>
            <person name="Van Niekerk J.M."/>
        </authorList>
    </citation>
    <scope>NUCLEOTIDE SEQUENCE</scope>
    <source>
        <strain evidence="1">STE-U-9442</strain>
    </source>
</reference>
<dbReference type="EMBL" id="JASMQC010000039">
    <property type="protein sequence ID" value="KAK1930396.1"/>
    <property type="molecule type" value="Genomic_DNA"/>
</dbReference>
<protein>
    <submittedName>
        <fullName evidence="1">Uncharacterized protein</fullName>
    </submittedName>
</protein>
<accession>A0AAD9LBJ4</accession>
<evidence type="ECO:0000313" key="1">
    <source>
        <dbReference type="EMBL" id="KAK1930396.1"/>
    </source>
</evidence>
<keyword evidence="2" id="KW-1185">Reference proteome</keyword>
<dbReference type="Proteomes" id="UP001259832">
    <property type="component" value="Unassembled WGS sequence"/>
</dbReference>
<gene>
    <name evidence="1" type="ORF">P3T76_014067</name>
</gene>
<name>A0AAD9LBJ4_9STRA</name>
<organism evidence="1 2">
    <name type="scientific">Phytophthora citrophthora</name>
    <dbReference type="NCBI Taxonomy" id="4793"/>
    <lineage>
        <taxon>Eukaryota</taxon>
        <taxon>Sar</taxon>
        <taxon>Stramenopiles</taxon>
        <taxon>Oomycota</taxon>
        <taxon>Peronosporomycetes</taxon>
        <taxon>Peronosporales</taxon>
        <taxon>Peronosporaceae</taxon>
        <taxon>Phytophthora</taxon>
    </lineage>
</organism>